<evidence type="ECO:0000313" key="1">
    <source>
        <dbReference type="EMBL" id="TQV91478.1"/>
    </source>
</evidence>
<dbReference type="Proteomes" id="UP000315783">
    <property type="component" value="Unassembled WGS sequence"/>
</dbReference>
<evidence type="ECO:0000313" key="2">
    <source>
        <dbReference type="Proteomes" id="UP000315783"/>
    </source>
</evidence>
<keyword evidence="2" id="KW-1185">Reference proteome</keyword>
<comment type="caution">
    <text evidence="1">The sequence shown here is derived from an EMBL/GenBank/DDBJ whole genome shotgun (WGS) entry which is preliminary data.</text>
</comment>
<dbReference type="AlphaFoldDB" id="A0A545VN60"/>
<accession>A0A545VN60</accession>
<reference evidence="1 2" key="1">
    <citation type="journal article" date="2019" name="Appl. Microbiol. Biotechnol.">
        <title>Genome sequence of Isaria javanica and comparative genome analysis insights into family S53 peptidase evolution in fungal entomopathogens.</title>
        <authorList>
            <person name="Lin R."/>
            <person name="Zhang X."/>
            <person name="Xin B."/>
            <person name="Zou M."/>
            <person name="Gao Y."/>
            <person name="Qin F."/>
            <person name="Hu Q."/>
            <person name="Xie B."/>
            <person name="Cheng X."/>
        </authorList>
    </citation>
    <scope>NUCLEOTIDE SEQUENCE [LARGE SCALE GENOMIC DNA]</scope>
    <source>
        <strain evidence="1 2">IJ1G</strain>
    </source>
</reference>
<evidence type="ECO:0008006" key="3">
    <source>
        <dbReference type="Google" id="ProtNLM"/>
    </source>
</evidence>
<protein>
    <recommendedName>
        <fullName evidence="3">F-box domain-containing protein</fullName>
    </recommendedName>
</protein>
<dbReference type="STRING" id="43265.A0A545VN60"/>
<organism evidence="1 2">
    <name type="scientific">Cordyceps javanica</name>
    <dbReference type="NCBI Taxonomy" id="43265"/>
    <lineage>
        <taxon>Eukaryota</taxon>
        <taxon>Fungi</taxon>
        <taxon>Dikarya</taxon>
        <taxon>Ascomycota</taxon>
        <taxon>Pezizomycotina</taxon>
        <taxon>Sordariomycetes</taxon>
        <taxon>Hypocreomycetidae</taxon>
        <taxon>Hypocreales</taxon>
        <taxon>Cordycipitaceae</taxon>
        <taxon>Cordyceps</taxon>
    </lineage>
</organism>
<gene>
    <name evidence="1" type="ORF">IF1G_09977</name>
</gene>
<dbReference type="OrthoDB" id="4870700at2759"/>
<proteinExistence type="predicted"/>
<name>A0A545VN60_9HYPO</name>
<dbReference type="EMBL" id="SPUK01000019">
    <property type="protein sequence ID" value="TQV91478.1"/>
    <property type="molecule type" value="Genomic_DNA"/>
</dbReference>
<sequence>MDSQTDAEILDEYAYTPLWMVTGMVNIRDEDAPLRPRARSWATTRRDARPFNALPVEVLHIILGPPDFLSLPRSSRTSGRAHELVESLPAYRDLLRHVPKALAALGRMLILDIHGAQLLRATLYSERCVCCENFGASSSPITCQRACFECLAKKQAFWAMPRAEAAKCFDVPPKELKRLPAARGLPDRYLVMYGIKRSRPQRLVSGRAAEQLAMKLHGGTEASLAAGL</sequence>